<protein>
    <submittedName>
        <fullName evidence="2">Uncharacterized protein</fullName>
    </submittedName>
</protein>
<name>A0AAN7V264_9PEZI</name>
<dbReference type="EMBL" id="JAWHQM010000030">
    <property type="protein sequence ID" value="KAK5633214.1"/>
    <property type="molecule type" value="Genomic_DNA"/>
</dbReference>
<comment type="caution">
    <text evidence="2">The sequence shown here is derived from an EMBL/GenBank/DDBJ whole genome shotgun (WGS) entry which is preliminary data.</text>
</comment>
<reference evidence="2 3" key="1">
    <citation type="submission" date="2023-10" db="EMBL/GenBank/DDBJ databases">
        <title>Draft genome sequence of Xylaria bambusicola isolate GMP-LS, the root and basal stem rot pathogen of sugarcane in Indonesia.</title>
        <authorList>
            <person name="Selvaraj P."/>
            <person name="Muralishankar V."/>
            <person name="Muruganantham S."/>
            <person name="Sp S."/>
            <person name="Haryani S."/>
            <person name="Lau K.J.X."/>
            <person name="Naqvi N.I."/>
        </authorList>
    </citation>
    <scope>NUCLEOTIDE SEQUENCE [LARGE SCALE GENOMIC DNA]</scope>
    <source>
        <strain evidence="2">GMP-LS</strain>
    </source>
</reference>
<dbReference type="AlphaFoldDB" id="A0AAN7V264"/>
<evidence type="ECO:0000256" key="1">
    <source>
        <dbReference type="SAM" id="MobiDB-lite"/>
    </source>
</evidence>
<sequence length="139" mass="15671">MREAYASTAYEHKAINAYAVHEYAAPTDISEVVEEAWPTRERVVVYPGKTRKNKNKRYIRNRLRGVNHAISAQNWVCLWSGTWCRFVDSGKGAPGHLWTHTGLLRTTHQPRNGHILAGSSPVRPSAEPAKRGQAQPYAH</sequence>
<proteinExistence type="predicted"/>
<evidence type="ECO:0000313" key="2">
    <source>
        <dbReference type="EMBL" id="KAK5633214.1"/>
    </source>
</evidence>
<dbReference type="Proteomes" id="UP001305414">
    <property type="component" value="Unassembled WGS sequence"/>
</dbReference>
<accession>A0AAN7V264</accession>
<gene>
    <name evidence="2" type="ORF">RRF57_008928</name>
</gene>
<feature type="region of interest" description="Disordered" evidence="1">
    <location>
        <begin position="110"/>
        <end position="139"/>
    </location>
</feature>
<evidence type="ECO:0000313" key="3">
    <source>
        <dbReference type="Proteomes" id="UP001305414"/>
    </source>
</evidence>
<organism evidence="2 3">
    <name type="scientific">Xylaria bambusicola</name>
    <dbReference type="NCBI Taxonomy" id="326684"/>
    <lineage>
        <taxon>Eukaryota</taxon>
        <taxon>Fungi</taxon>
        <taxon>Dikarya</taxon>
        <taxon>Ascomycota</taxon>
        <taxon>Pezizomycotina</taxon>
        <taxon>Sordariomycetes</taxon>
        <taxon>Xylariomycetidae</taxon>
        <taxon>Xylariales</taxon>
        <taxon>Xylariaceae</taxon>
        <taxon>Xylaria</taxon>
    </lineage>
</organism>
<keyword evidence="3" id="KW-1185">Reference proteome</keyword>